<name>A0A843UAS0_COLES</name>
<dbReference type="InterPro" id="IPR006553">
    <property type="entry name" value="Leu-rich_rpt_Cys-con_subtyp"/>
</dbReference>
<dbReference type="AlphaFoldDB" id="A0A843UAS0"/>
<dbReference type="PANTHER" id="PTHR38926:SF5">
    <property type="entry name" value="F-BOX AND LEUCINE-RICH REPEAT PROTEIN 6"/>
    <property type="match status" value="1"/>
</dbReference>
<feature type="non-terminal residue" evidence="2">
    <location>
        <position position="1"/>
    </location>
</feature>
<dbReference type="InterPro" id="IPR036047">
    <property type="entry name" value="F-box-like_dom_sf"/>
</dbReference>
<dbReference type="PANTHER" id="PTHR38926">
    <property type="entry name" value="F-BOX DOMAIN CONTAINING PROTEIN, EXPRESSED"/>
    <property type="match status" value="1"/>
</dbReference>
<dbReference type="InterPro" id="IPR032675">
    <property type="entry name" value="LRR_dom_sf"/>
</dbReference>
<dbReference type="Gene3D" id="1.20.1280.50">
    <property type="match status" value="1"/>
</dbReference>
<protein>
    <recommendedName>
        <fullName evidence="4">F-box protein SKIP1</fullName>
    </recommendedName>
</protein>
<feature type="region of interest" description="Disordered" evidence="1">
    <location>
        <begin position="82"/>
        <end position="102"/>
    </location>
</feature>
<proteinExistence type="predicted"/>
<dbReference type="SUPFAM" id="SSF81383">
    <property type="entry name" value="F-box domain"/>
    <property type="match status" value="1"/>
</dbReference>
<sequence>ETDIEVRFVKPTKLQGLLLCCRYYCKATFAAVAVTTTATRRRRNIFCCEAVCVVDTSPARSAKHHPTRKRCSQVATIMASEEEEGGAAGREGGGGGGEGEATEAVRDWSEMTPACLTLVFRRLSLEDRWKGAMRACRSWRDAARDPSLFSCFDLEPSFGAEGGCLSDASSWWTPEFRRRIDSMLRSAAEWSGGSLCEVRVRHCSDASLSFAVERSPNLQILSIRSSQSVTDSSMAKIASFCPMLQEIDISHCYEISFISLEHIGRACPNLTILKRNLLNWLDPSQHVSVVPADYLNACPQDGDREAEAVAKFMPNLKHLEIRFSKLTARGVNLISKGCRELVFLDLFGCANLTSRAIEQASLNLKNLESLVKPNFYIPRSVFHTERYGHWRLYDERFQTNVFQI</sequence>
<dbReference type="EMBL" id="NMUH01000343">
    <property type="protein sequence ID" value="MQL77299.1"/>
    <property type="molecule type" value="Genomic_DNA"/>
</dbReference>
<evidence type="ECO:0000313" key="2">
    <source>
        <dbReference type="EMBL" id="MQL77299.1"/>
    </source>
</evidence>
<dbReference type="OrthoDB" id="550575at2759"/>
<accession>A0A843UAS0</accession>
<dbReference type="SUPFAM" id="SSF52047">
    <property type="entry name" value="RNI-like"/>
    <property type="match status" value="1"/>
</dbReference>
<evidence type="ECO:0008006" key="4">
    <source>
        <dbReference type="Google" id="ProtNLM"/>
    </source>
</evidence>
<dbReference type="Gene3D" id="3.80.10.10">
    <property type="entry name" value="Ribonuclease Inhibitor"/>
    <property type="match status" value="1"/>
</dbReference>
<evidence type="ECO:0000313" key="3">
    <source>
        <dbReference type="Proteomes" id="UP000652761"/>
    </source>
</evidence>
<organism evidence="2 3">
    <name type="scientific">Colocasia esculenta</name>
    <name type="common">Wild taro</name>
    <name type="synonym">Arum esculentum</name>
    <dbReference type="NCBI Taxonomy" id="4460"/>
    <lineage>
        <taxon>Eukaryota</taxon>
        <taxon>Viridiplantae</taxon>
        <taxon>Streptophyta</taxon>
        <taxon>Embryophyta</taxon>
        <taxon>Tracheophyta</taxon>
        <taxon>Spermatophyta</taxon>
        <taxon>Magnoliopsida</taxon>
        <taxon>Liliopsida</taxon>
        <taxon>Araceae</taxon>
        <taxon>Aroideae</taxon>
        <taxon>Colocasieae</taxon>
        <taxon>Colocasia</taxon>
    </lineage>
</organism>
<dbReference type="SMART" id="SM00367">
    <property type="entry name" value="LRR_CC"/>
    <property type="match status" value="4"/>
</dbReference>
<gene>
    <name evidence="2" type="ORF">Taro_009719</name>
</gene>
<evidence type="ECO:0000256" key="1">
    <source>
        <dbReference type="SAM" id="MobiDB-lite"/>
    </source>
</evidence>
<comment type="caution">
    <text evidence="2">The sequence shown here is derived from an EMBL/GenBank/DDBJ whole genome shotgun (WGS) entry which is preliminary data.</text>
</comment>
<keyword evidence="3" id="KW-1185">Reference proteome</keyword>
<feature type="compositionally biased region" description="Gly residues" evidence="1">
    <location>
        <begin position="86"/>
        <end position="99"/>
    </location>
</feature>
<dbReference type="Proteomes" id="UP000652761">
    <property type="component" value="Unassembled WGS sequence"/>
</dbReference>
<reference evidence="2" key="1">
    <citation type="submission" date="2017-07" db="EMBL/GenBank/DDBJ databases">
        <title>Taro Niue Genome Assembly and Annotation.</title>
        <authorList>
            <person name="Atibalentja N."/>
            <person name="Keating K."/>
            <person name="Fields C.J."/>
        </authorList>
    </citation>
    <scope>NUCLEOTIDE SEQUENCE</scope>
    <source>
        <strain evidence="2">Niue_2</strain>
        <tissue evidence="2">Leaf</tissue>
    </source>
</reference>